<sequence length="142" mass="16249">MIEGFTFWDEPPTPNLGGEGVLCRPLRTFVAVTIPPGFKEAHGKVTEEDPNIVDLNKVNDNFYEAVISAQPFFTVRLGSWRRCYRMFFKREFSVSVPPLDHYPNGTPIKGTDGQRREKASMEDTQKCRTNVDEWLEVFKSSS</sequence>
<gene>
    <name evidence="2" type="ORF">Ocin01_20104</name>
</gene>
<evidence type="ECO:0000313" key="3">
    <source>
        <dbReference type="Proteomes" id="UP000094527"/>
    </source>
</evidence>
<keyword evidence="3" id="KW-1185">Reference proteome</keyword>
<dbReference type="AlphaFoldDB" id="A0A1D2M0T6"/>
<feature type="compositionally biased region" description="Basic and acidic residues" evidence="1">
    <location>
        <begin position="112"/>
        <end position="124"/>
    </location>
</feature>
<evidence type="ECO:0000313" key="2">
    <source>
        <dbReference type="EMBL" id="ODM86577.1"/>
    </source>
</evidence>
<dbReference type="EMBL" id="LJIJ01008175">
    <property type="protein sequence ID" value="ODM86577.1"/>
    <property type="molecule type" value="Genomic_DNA"/>
</dbReference>
<dbReference type="InterPro" id="IPR038437">
    <property type="entry name" value="GINS_Psf3_sf"/>
</dbReference>
<reference evidence="2 3" key="1">
    <citation type="journal article" date="2016" name="Genome Biol. Evol.">
        <title>Gene Family Evolution Reflects Adaptation to Soil Environmental Stressors in the Genome of the Collembolan Orchesella cincta.</title>
        <authorList>
            <person name="Faddeeva-Vakhrusheva A."/>
            <person name="Derks M.F."/>
            <person name="Anvar S.Y."/>
            <person name="Agamennone V."/>
            <person name="Suring W."/>
            <person name="Smit S."/>
            <person name="van Straalen N.M."/>
            <person name="Roelofs D."/>
        </authorList>
    </citation>
    <scope>NUCLEOTIDE SEQUENCE [LARGE SCALE GENOMIC DNA]</scope>
    <source>
        <tissue evidence="2">Mixed pool</tissue>
    </source>
</reference>
<dbReference type="Gene3D" id="1.20.58.2050">
    <property type="match status" value="1"/>
</dbReference>
<accession>A0A1D2M0T6</accession>
<feature type="region of interest" description="Disordered" evidence="1">
    <location>
        <begin position="103"/>
        <end position="124"/>
    </location>
</feature>
<comment type="caution">
    <text evidence="2">The sequence shown here is derived from an EMBL/GenBank/DDBJ whole genome shotgun (WGS) entry which is preliminary data.</text>
</comment>
<dbReference type="Proteomes" id="UP000094527">
    <property type="component" value="Unassembled WGS sequence"/>
</dbReference>
<protein>
    <submittedName>
        <fullName evidence="2">Uncharacterized protein</fullName>
    </submittedName>
</protein>
<proteinExistence type="predicted"/>
<dbReference type="OrthoDB" id="10251744at2759"/>
<name>A0A1D2M0T6_ORCCI</name>
<evidence type="ECO:0000256" key="1">
    <source>
        <dbReference type="SAM" id="MobiDB-lite"/>
    </source>
</evidence>
<organism evidence="2 3">
    <name type="scientific">Orchesella cincta</name>
    <name type="common">Springtail</name>
    <name type="synonym">Podura cincta</name>
    <dbReference type="NCBI Taxonomy" id="48709"/>
    <lineage>
        <taxon>Eukaryota</taxon>
        <taxon>Metazoa</taxon>
        <taxon>Ecdysozoa</taxon>
        <taxon>Arthropoda</taxon>
        <taxon>Hexapoda</taxon>
        <taxon>Collembola</taxon>
        <taxon>Entomobryomorpha</taxon>
        <taxon>Entomobryoidea</taxon>
        <taxon>Orchesellidae</taxon>
        <taxon>Orchesellinae</taxon>
        <taxon>Orchesella</taxon>
    </lineage>
</organism>